<dbReference type="Gene3D" id="3.20.20.140">
    <property type="entry name" value="Metal-dependent hydrolases"/>
    <property type="match status" value="1"/>
</dbReference>
<evidence type="ECO:0000313" key="3">
    <source>
        <dbReference type="Proteomes" id="UP000013015"/>
    </source>
</evidence>
<dbReference type="PATRIC" id="fig|888050.3.peg.1512"/>
<gene>
    <name evidence="2" type="ORF">HMPREF9004_1576</name>
</gene>
<reference evidence="2 3" key="1">
    <citation type="submission" date="2013-03" db="EMBL/GenBank/DDBJ databases">
        <title>Reference genome for the Human Microbiome Project.</title>
        <authorList>
            <person name="Aqrawi P."/>
            <person name="Ayvaz T."/>
            <person name="Bess C."/>
            <person name="Blankenburg K."/>
            <person name="Coyle M."/>
            <person name="Deng J."/>
            <person name="Forbes L."/>
            <person name="Fowler G."/>
            <person name="Francisco L."/>
            <person name="Fu Q."/>
            <person name="Gibbs R."/>
            <person name="Gross S."/>
            <person name="Gubbala S."/>
            <person name="Hale W."/>
            <person name="Hemphill L."/>
            <person name="Highlander S."/>
            <person name="Hirani K."/>
            <person name="Jackson L."/>
            <person name="Jakkamsetti A."/>
            <person name="Javaid M."/>
            <person name="Jayaseelan J.C."/>
            <person name="Jiang H."/>
            <person name="Joshi V."/>
            <person name="Korchina V."/>
            <person name="Kovar C."/>
            <person name="Lara F."/>
            <person name="Lee S."/>
            <person name="Liu Y."/>
            <person name="Mata R."/>
            <person name="Mathew T."/>
            <person name="Munidasa M."/>
            <person name="Muzny D."/>
            <person name="Nazareth L."/>
            <person name="Ngo R."/>
            <person name="Nguyen L."/>
            <person name="Nguyen N."/>
            <person name="Okwuonu G."/>
            <person name="Ongeri F."/>
            <person name="Palculict T."/>
            <person name="Patil S."/>
            <person name="Petrosino J."/>
            <person name="Pham C."/>
            <person name="Pham P."/>
            <person name="Pu L.-L."/>
            <person name="Qin X."/>
            <person name="Qu J."/>
            <person name="Reid J."/>
            <person name="Ross M."/>
            <person name="Ruth R."/>
            <person name="Saada N."/>
            <person name="San Lucas F."/>
            <person name="Santibanez J."/>
            <person name="Shang Y."/>
            <person name="Simmons D."/>
            <person name="Song X.-Z."/>
            <person name="Tang L.-Y."/>
            <person name="Thornton R."/>
            <person name="Warren J."/>
            <person name="Weissenberger G."/>
            <person name="Wilczek-Boney K."/>
            <person name="Worley K."/>
            <person name="Youmans B."/>
            <person name="Zhang J."/>
            <person name="Zhang L."/>
            <person name="Zhao Z."/>
            <person name="Zhou C."/>
            <person name="Zhu D."/>
            <person name="Zhu Y."/>
        </authorList>
    </citation>
    <scope>NUCLEOTIDE SEQUENCE [LARGE SCALE GENOMIC DNA]</scope>
    <source>
        <strain evidence="2 3">F0333</strain>
    </source>
</reference>
<evidence type="ECO:0000259" key="1">
    <source>
        <dbReference type="Pfam" id="PF01979"/>
    </source>
</evidence>
<dbReference type="PANTHER" id="PTHR43135">
    <property type="entry name" value="ALPHA-D-RIBOSE 1-METHYLPHOSPHONATE 5-TRIPHOSPHATE DIPHOSPHATASE"/>
    <property type="match status" value="1"/>
</dbReference>
<dbReference type="eggNOG" id="COG1228">
    <property type="taxonomic scope" value="Bacteria"/>
</dbReference>
<evidence type="ECO:0000313" key="2">
    <source>
        <dbReference type="EMBL" id="ENO17666.1"/>
    </source>
</evidence>
<sequence length="365" mass="39680">MIFTGSLLWAPSQAITPSWTRGTWRIDNGVIDRIEERPGELGGYAIPGFVDSHAHIGIGEHGGLGTAQQLEQALAQRSTGVLAIRDCGSPVDTRWIDSRADLPKLKRAGRHLARPKRYIRGLPIELEDVKDLPEALAEQARHSDGWVKLVGDWIDRSKGADSDLEPLWPQEVLLDAVAAAHEAGARVAVHSFAHSTINDLLAAGVDDIEHATGMDADQADEAARRGVLVTPTLLQVGLFNEFAAQAGSKYPVYAETMMKMFERRREHFAMLREAGVTLLMGTDSGGYQEHGSIGKEFALWQAQGVDRTELLDIASWHTRRHLGFEALHPGASADLLIYSQDPRTGGDLSAPDAVILGGKLIAPCE</sequence>
<protein>
    <submittedName>
        <fullName evidence="2">Amidohydrolase</fullName>
    </submittedName>
</protein>
<feature type="domain" description="Amidohydrolase-related" evidence="1">
    <location>
        <begin position="45"/>
        <end position="359"/>
    </location>
</feature>
<dbReference type="InterPro" id="IPR051781">
    <property type="entry name" value="Metallo-dep_Hydrolase"/>
</dbReference>
<dbReference type="RefSeq" id="WP_005964110.1">
    <property type="nucleotide sequence ID" value="NZ_CP040505.1"/>
</dbReference>
<proteinExistence type="predicted"/>
<name>N6X1N7_9ACTO</name>
<dbReference type="Proteomes" id="UP000013015">
    <property type="component" value="Unassembled WGS sequence"/>
</dbReference>
<dbReference type="STRING" id="888050.HMPREF9004_1576"/>
<keyword evidence="2" id="KW-0378">Hydrolase</keyword>
<dbReference type="HOGENOM" id="CLU_023620_0_0_11"/>
<dbReference type="InterPro" id="IPR011059">
    <property type="entry name" value="Metal-dep_hydrolase_composite"/>
</dbReference>
<keyword evidence="3" id="KW-1185">Reference proteome</keyword>
<dbReference type="InterPro" id="IPR006680">
    <property type="entry name" value="Amidohydro-rel"/>
</dbReference>
<organism evidence="2 3">
    <name type="scientific">Schaalia cardiffensis F0333</name>
    <dbReference type="NCBI Taxonomy" id="888050"/>
    <lineage>
        <taxon>Bacteria</taxon>
        <taxon>Bacillati</taxon>
        <taxon>Actinomycetota</taxon>
        <taxon>Actinomycetes</taxon>
        <taxon>Actinomycetales</taxon>
        <taxon>Actinomycetaceae</taxon>
        <taxon>Schaalia</taxon>
    </lineage>
</organism>
<comment type="caution">
    <text evidence="2">The sequence shown here is derived from an EMBL/GenBank/DDBJ whole genome shotgun (WGS) entry which is preliminary data.</text>
</comment>
<dbReference type="EMBL" id="AQHZ01000024">
    <property type="protein sequence ID" value="ENO17666.1"/>
    <property type="molecule type" value="Genomic_DNA"/>
</dbReference>
<dbReference type="InterPro" id="IPR032466">
    <property type="entry name" value="Metal_Hydrolase"/>
</dbReference>
<dbReference type="GO" id="GO:0016810">
    <property type="term" value="F:hydrolase activity, acting on carbon-nitrogen (but not peptide) bonds"/>
    <property type="evidence" value="ECO:0007669"/>
    <property type="project" value="InterPro"/>
</dbReference>
<accession>N6X1N7</accession>
<dbReference type="OrthoDB" id="3189065at2"/>
<dbReference type="PANTHER" id="PTHR43135:SF4">
    <property type="entry name" value="AMIDOHYDROLASE-RELATED DOMAIN-CONTAINING PROTEIN"/>
    <property type="match status" value="1"/>
</dbReference>
<dbReference type="SUPFAM" id="SSF51556">
    <property type="entry name" value="Metallo-dependent hydrolases"/>
    <property type="match status" value="1"/>
</dbReference>
<dbReference type="Pfam" id="PF01979">
    <property type="entry name" value="Amidohydro_1"/>
    <property type="match status" value="1"/>
</dbReference>
<dbReference type="Gene3D" id="2.30.40.10">
    <property type="entry name" value="Urease, subunit C, domain 1"/>
    <property type="match status" value="1"/>
</dbReference>
<dbReference type="AlphaFoldDB" id="N6X1N7"/>